<dbReference type="Pfam" id="PF01019">
    <property type="entry name" value="G_glu_transpept"/>
    <property type="match status" value="1"/>
</dbReference>
<proteinExistence type="inferred from homology"/>
<dbReference type="EMBL" id="JACXAI010000002">
    <property type="protein sequence ID" value="MBD1378940.1"/>
    <property type="molecule type" value="Genomic_DNA"/>
</dbReference>
<name>A0A926ND42_9BACI</name>
<keyword evidence="6" id="KW-1185">Reference proteome</keyword>
<dbReference type="AlphaFoldDB" id="A0A926ND42"/>
<dbReference type="Proteomes" id="UP000626844">
    <property type="component" value="Unassembled WGS sequence"/>
</dbReference>
<protein>
    <submittedName>
        <fullName evidence="5">Gamma-glutamyltransferase</fullName>
    </submittedName>
</protein>
<dbReference type="SUPFAM" id="SSF56235">
    <property type="entry name" value="N-terminal nucleophile aminohydrolases (Ntn hydrolases)"/>
    <property type="match status" value="1"/>
</dbReference>
<sequence>MKQFGISAAHPLAVKSGVKVLENGGNGVDAAIAISFVLGVVEPYASGIGGGGVMLLHQRGQKNPLFYDYRECAPKSGVISEAKVGVPGLVQGLEAIHQKHGKLQWCDLLNDAIDLAENGFSIHSIFHERLVIAQNIKKEKAPHFYPFGMPLKSRERLIQKELAKTLRYIQAFGSSYFYFGELAGKISGKIEGLEECDFHNYKLLKREPVVGSFSSHRLYTAPAPLGGITLIQALSLAEKLKIEQDNKIDFLLNLARIMNECHHDRSHWMGDPDFVYVPETELISESYINKLKMSSNKTKTVSLINEYNHTTHFSIVDQEGMMVSATHTISDPFGSGILIDGFFLNNQLRNFENEAGLPNSPAPGKRPASHIAPSLLFSKEGSRIVIGASGGKRIPTILTLILIKLLKNKAGFKQALSDPRFFIEDSSIYIEEMLPCKEKNYLENLGFKCFPNTNPFFFGGVHGLLIDENNVMKGGADPRRGGTTIISEAFSNS</sequence>
<dbReference type="GO" id="GO:0016787">
    <property type="term" value="F:hydrolase activity"/>
    <property type="evidence" value="ECO:0007669"/>
    <property type="project" value="UniProtKB-KW"/>
</dbReference>
<dbReference type="PRINTS" id="PR01210">
    <property type="entry name" value="GGTRANSPTASE"/>
</dbReference>
<dbReference type="InterPro" id="IPR051792">
    <property type="entry name" value="GGT_bact"/>
</dbReference>
<evidence type="ECO:0000256" key="4">
    <source>
        <dbReference type="ARBA" id="ARBA00023145"/>
    </source>
</evidence>
<dbReference type="GO" id="GO:0016740">
    <property type="term" value="F:transferase activity"/>
    <property type="evidence" value="ECO:0007669"/>
    <property type="project" value="UniProtKB-KW"/>
</dbReference>
<evidence type="ECO:0000256" key="3">
    <source>
        <dbReference type="ARBA" id="ARBA00022801"/>
    </source>
</evidence>
<evidence type="ECO:0000256" key="1">
    <source>
        <dbReference type="ARBA" id="ARBA00009381"/>
    </source>
</evidence>
<dbReference type="InterPro" id="IPR043138">
    <property type="entry name" value="GGT_lsub"/>
</dbReference>
<evidence type="ECO:0000313" key="6">
    <source>
        <dbReference type="Proteomes" id="UP000626844"/>
    </source>
</evidence>
<dbReference type="Gene3D" id="3.60.20.40">
    <property type="match status" value="1"/>
</dbReference>
<dbReference type="PANTHER" id="PTHR43199:SF1">
    <property type="entry name" value="GLUTATHIONE HYDROLASE PROENZYME"/>
    <property type="match status" value="1"/>
</dbReference>
<gene>
    <name evidence="5" type="ORF">IC621_01740</name>
</gene>
<accession>A0A926ND42</accession>
<dbReference type="Gene3D" id="1.10.246.130">
    <property type="match status" value="1"/>
</dbReference>
<keyword evidence="4" id="KW-0865">Zymogen</keyword>
<reference evidence="5" key="1">
    <citation type="submission" date="2020-09" db="EMBL/GenBank/DDBJ databases">
        <title>A novel bacterium of genus Bacillus, isolated from South China Sea.</title>
        <authorList>
            <person name="Huang H."/>
            <person name="Mo K."/>
            <person name="Hu Y."/>
        </authorList>
    </citation>
    <scope>NUCLEOTIDE SEQUENCE</scope>
    <source>
        <strain evidence="5">IB182487</strain>
    </source>
</reference>
<comment type="caution">
    <text evidence="5">The sequence shown here is derived from an EMBL/GenBank/DDBJ whole genome shotgun (WGS) entry which is preliminary data.</text>
</comment>
<evidence type="ECO:0000256" key="2">
    <source>
        <dbReference type="ARBA" id="ARBA00022679"/>
    </source>
</evidence>
<dbReference type="InterPro" id="IPR029055">
    <property type="entry name" value="Ntn_hydrolases_N"/>
</dbReference>
<dbReference type="PANTHER" id="PTHR43199">
    <property type="entry name" value="GLUTATHIONE HYDROLASE"/>
    <property type="match status" value="1"/>
</dbReference>
<comment type="similarity">
    <text evidence="1">Belongs to the gamma-glutamyltransferase family.</text>
</comment>
<organism evidence="5 6">
    <name type="scientific">Metabacillus arenae</name>
    <dbReference type="NCBI Taxonomy" id="2771434"/>
    <lineage>
        <taxon>Bacteria</taxon>
        <taxon>Bacillati</taxon>
        <taxon>Bacillota</taxon>
        <taxon>Bacilli</taxon>
        <taxon>Bacillales</taxon>
        <taxon>Bacillaceae</taxon>
        <taxon>Metabacillus</taxon>
    </lineage>
</organism>
<dbReference type="RefSeq" id="WP_191155140.1">
    <property type="nucleotide sequence ID" value="NZ_JACXAI010000002.1"/>
</dbReference>
<evidence type="ECO:0000313" key="5">
    <source>
        <dbReference type="EMBL" id="MBD1378940.1"/>
    </source>
</evidence>
<dbReference type="InterPro" id="IPR043137">
    <property type="entry name" value="GGT_ssub_C"/>
</dbReference>
<keyword evidence="3" id="KW-0378">Hydrolase</keyword>
<keyword evidence="2" id="KW-0808">Transferase</keyword>